<dbReference type="Pfam" id="PF07911">
    <property type="entry name" value="DUF1677"/>
    <property type="match status" value="1"/>
</dbReference>
<dbReference type="PANTHER" id="PTHR33108:SF85">
    <property type="entry name" value="DUF1677 FAMILY PROTEIN"/>
    <property type="match status" value="1"/>
</dbReference>
<dbReference type="Proteomes" id="UP001642487">
    <property type="component" value="Chromosome 3"/>
</dbReference>
<reference evidence="2 3" key="1">
    <citation type="submission" date="2024-03" db="EMBL/GenBank/DDBJ databases">
        <authorList>
            <person name="Gkanogiannis A."/>
            <person name="Becerra Lopez-Lavalle L."/>
        </authorList>
    </citation>
    <scope>NUCLEOTIDE SEQUENCE [LARGE SCALE GENOMIC DNA]</scope>
</reference>
<keyword evidence="3" id="KW-1185">Reference proteome</keyword>
<accession>A0ABP0YDE6</accession>
<evidence type="ECO:0000313" key="2">
    <source>
        <dbReference type="EMBL" id="CAK9317576.1"/>
    </source>
</evidence>
<evidence type="ECO:0008006" key="4">
    <source>
        <dbReference type="Google" id="ProtNLM"/>
    </source>
</evidence>
<evidence type="ECO:0000313" key="3">
    <source>
        <dbReference type="Proteomes" id="UP001642487"/>
    </source>
</evidence>
<dbReference type="EMBL" id="OZ021737">
    <property type="protein sequence ID" value="CAK9317576.1"/>
    <property type="molecule type" value="Genomic_DNA"/>
</dbReference>
<evidence type="ECO:0000256" key="1">
    <source>
        <dbReference type="SAM" id="MobiDB-lite"/>
    </source>
</evidence>
<feature type="compositionally biased region" description="Polar residues" evidence="1">
    <location>
        <begin position="131"/>
        <end position="140"/>
    </location>
</feature>
<gene>
    <name evidence="2" type="ORF">CITCOLO1_LOCUS9481</name>
</gene>
<dbReference type="InterPro" id="IPR012876">
    <property type="entry name" value="DUF1677_pln"/>
</dbReference>
<organism evidence="2 3">
    <name type="scientific">Citrullus colocynthis</name>
    <name type="common">colocynth</name>
    <dbReference type="NCBI Taxonomy" id="252529"/>
    <lineage>
        <taxon>Eukaryota</taxon>
        <taxon>Viridiplantae</taxon>
        <taxon>Streptophyta</taxon>
        <taxon>Embryophyta</taxon>
        <taxon>Tracheophyta</taxon>
        <taxon>Spermatophyta</taxon>
        <taxon>Magnoliopsida</taxon>
        <taxon>eudicotyledons</taxon>
        <taxon>Gunneridae</taxon>
        <taxon>Pentapetalae</taxon>
        <taxon>rosids</taxon>
        <taxon>fabids</taxon>
        <taxon>Cucurbitales</taxon>
        <taxon>Cucurbitaceae</taxon>
        <taxon>Benincaseae</taxon>
        <taxon>Citrullus</taxon>
    </lineage>
</organism>
<feature type="region of interest" description="Disordered" evidence="1">
    <location>
        <begin position="122"/>
        <end position="151"/>
    </location>
</feature>
<protein>
    <recommendedName>
        <fullName evidence="4">DUF1677 family protein</fullName>
    </recommendedName>
</protein>
<sequence>MAAKVTTITKVISGMEQTAPVTQHNSQVMDVESVKCECCGLTEECTPAYISRVRERYEGRWICGLCAEAVKDESLRSQSKITTGEAVKRHMKFHKAFKSSIPPQNPTEDLISAMKQLLRRSLDSPKKDTSRSLGRSNSCFSAIPDRRNHYD</sequence>
<proteinExistence type="predicted"/>
<dbReference type="PANTHER" id="PTHR33108">
    <property type="entry name" value="OS01G0745000 PROTEIN"/>
    <property type="match status" value="1"/>
</dbReference>
<name>A0ABP0YDE6_9ROSI</name>